<dbReference type="Proteomes" id="UP000680116">
    <property type="component" value="Chromosome"/>
</dbReference>
<dbReference type="EMBL" id="OU015430">
    <property type="protein sequence ID" value="CAG4974892.1"/>
    <property type="molecule type" value="Genomic_DNA"/>
</dbReference>
<evidence type="ECO:0000313" key="4">
    <source>
        <dbReference type="Proteomes" id="UP000680116"/>
    </source>
</evidence>
<proteinExistence type="predicted"/>
<feature type="transmembrane region" description="Helical" evidence="2">
    <location>
        <begin position="31"/>
        <end position="52"/>
    </location>
</feature>
<keyword evidence="2" id="KW-0472">Membrane</keyword>
<sequence length="80" mass="8585">MFGRRAAKYWAIVGLLFGVGIWFALSVNVLVAMGFAGLSAACLLVAASCMLAPPVANHRDDAADRDPDDAPAGRRRNWRP</sequence>
<reference evidence="3 4" key="1">
    <citation type="submission" date="2021-04" db="EMBL/GenBank/DDBJ databases">
        <authorList>
            <person name="Rodrigo-Torres L."/>
            <person name="Arahal R. D."/>
            <person name="Lucena T."/>
        </authorList>
    </citation>
    <scope>NUCLEOTIDE SEQUENCE [LARGE SCALE GENOMIC DNA]</scope>
    <source>
        <strain evidence="3 4">CECT 30171</strain>
    </source>
</reference>
<accession>A0ABM8UGI0</accession>
<keyword evidence="4" id="KW-1185">Reference proteome</keyword>
<feature type="transmembrane region" description="Helical" evidence="2">
    <location>
        <begin position="7"/>
        <end position="25"/>
    </location>
</feature>
<feature type="region of interest" description="Disordered" evidence="1">
    <location>
        <begin position="57"/>
        <end position="80"/>
    </location>
</feature>
<gene>
    <name evidence="3" type="ORF">LYB30171_01775</name>
</gene>
<organism evidence="3 4">
    <name type="scientific">Novilysobacter luteus</name>
    <dbReference type="NCBI Taxonomy" id="2822368"/>
    <lineage>
        <taxon>Bacteria</taxon>
        <taxon>Pseudomonadati</taxon>
        <taxon>Pseudomonadota</taxon>
        <taxon>Gammaproteobacteria</taxon>
        <taxon>Lysobacterales</taxon>
        <taxon>Lysobacteraceae</taxon>
        <taxon>Novilysobacter</taxon>
    </lineage>
</organism>
<keyword evidence="2" id="KW-1133">Transmembrane helix</keyword>
<evidence type="ECO:0000256" key="1">
    <source>
        <dbReference type="SAM" id="MobiDB-lite"/>
    </source>
</evidence>
<evidence type="ECO:0000256" key="2">
    <source>
        <dbReference type="SAM" id="Phobius"/>
    </source>
</evidence>
<keyword evidence="2" id="KW-0812">Transmembrane</keyword>
<name>A0ABM8UGI0_9GAMM</name>
<protein>
    <submittedName>
        <fullName evidence="3">Uncharacterized protein</fullName>
    </submittedName>
</protein>
<evidence type="ECO:0000313" key="3">
    <source>
        <dbReference type="EMBL" id="CAG4974892.1"/>
    </source>
</evidence>